<dbReference type="Proteomes" id="UP000076744">
    <property type="component" value="Unassembled WGS sequence"/>
</dbReference>
<dbReference type="RefSeq" id="XP_018705331.1">
    <property type="nucleotide sequence ID" value="XM_018847751.1"/>
</dbReference>
<dbReference type="GO" id="GO:0003824">
    <property type="term" value="F:catalytic activity"/>
    <property type="evidence" value="ECO:0007669"/>
    <property type="project" value="InterPro"/>
</dbReference>
<dbReference type="AlphaFoldDB" id="A0A167YGU4"/>
<accession>A0A167YGU4</accession>
<dbReference type="STRING" id="1081104.A0A167YGU4"/>
<evidence type="ECO:0000259" key="2">
    <source>
        <dbReference type="Pfam" id="PF01048"/>
    </source>
</evidence>
<evidence type="ECO:0000313" key="4">
    <source>
        <dbReference type="Proteomes" id="UP000076744"/>
    </source>
</evidence>
<dbReference type="SUPFAM" id="SSF53167">
    <property type="entry name" value="Purine and uridine phosphorylases"/>
    <property type="match status" value="1"/>
</dbReference>
<dbReference type="InterPro" id="IPR053137">
    <property type="entry name" value="NLR-like"/>
</dbReference>
<dbReference type="GO" id="GO:0009116">
    <property type="term" value="P:nucleoside metabolic process"/>
    <property type="evidence" value="ECO:0007669"/>
    <property type="project" value="InterPro"/>
</dbReference>
<name>A0A167YGU4_CORFA</name>
<dbReference type="InterPro" id="IPR000845">
    <property type="entry name" value="Nucleoside_phosphorylase_d"/>
</dbReference>
<evidence type="ECO:0000313" key="3">
    <source>
        <dbReference type="EMBL" id="OAA66307.1"/>
    </source>
</evidence>
<comment type="caution">
    <text evidence="3">The sequence shown here is derived from an EMBL/GenBank/DDBJ whole genome shotgun (WGS) entry which is preliminary data.</text>
</comment>
<dbReference type="EMBL" id="AZHB01000008">
    <property type="protein sequence ID" value="OAA66307.1"/>
    <property type="molecule type" value="Genomic_DNA"/>
</dbReference>
<evidence type="ECO:0000256" key="1">
    <source>
        <dbReference type="SAM" id="MobiDB-lite"/>
    </source>
</evidence>
<dbReference type="PANTHER" id="PTHR46082:SF11">
    <property type="entry name" value="AAA+ ATPASE DOMAIN-CONTAINING PROTEIN-RELATED"/>
    <property type="match status" value="1"/>
</dbReference>
<keyword evidence="4" id="KW-1185">Reference proteome</keyword>
<dbReference type="OrthoDB" id="1577640at2759"/>
<dbReference type="GeneID" id="30020437"/>
<dbReference type="InterPro" id="IPR035994">
    <property type="entry name" value="Nucleoside_phosphorylase_sf"/>
</dbReference>
<protein>
    <submittedName>
        <fullName evidence="3">Nucleoside phosphorylase domain protein</fullName>
    </submittedName>
</protein>
<organism evidence="3 4">
    <name type="scientific">Cordyceps fumosorosea (strain ARSEF 2679)</name>
    <name type="common">Isaria fumosorosea</name>
    <dbReference type="NCBI Taxonomy" id="1081104"/>
    <lineage>
        <taxon>Eukaryota</taxon>
        <taxon>Fungi</taxon>
        <taxon>Dikarya</taxon>
        <taxon>Ascomycota</taxon>
        <taxon>Pezizomycotina</taxon>
        <taxon>Sordariomycetes</taxon>
        <taxon>Hypocreomycetidae</taxon>
        <taxon>Hypocreales</taxon>
        <taxon>Cordycipitaceae</taxon>
        <taxon>Cordyceps</taxon>
    </lineage>
</organism>
<dbReference type="Gene3D" id="3.40.50.1580">
    <property type="entry name" value="Nucleoside phosphorylase domain"/>
    <property type="match status" value="1"/>
</dbReference>
<feature type="compositionally biased region" description="Polar residues" evidence="1">
    <location>
        <begin position="1"/>
        <end position="10"/>
    </location>
</feature>
<feature type="region of interest" description="Disordered" evidence="1">
    <location>
        <begin position="1"/>
        <end position="24"/>
    </location>
</feature>
<proteinExistence type="predicted"/>
<feature type="domain" description="Nucleoside phosphorylase" evidence="2">
    <location>
        <begin position="36"/>
        <end position="329"/>
    </location>
</feature>
<gene>
    <name evidence="3" type="ORF">ISF_04145</name>
</gene>
<dbReference type="Pfam" id="PF01048">
    <property type="entry name" value="PNP_UDP_1"/>
    <property type="match status" value="1"/>
</dbReference>
<reference evidence="3 4" key="1">
    <citation type="journal article" date="2016" name="Genome Biol. Evol.">
        <title>Divergent and convergent evolution of fungal pathogenicity.</title>
        <authorList>
            <person name="Shang Y."/>
            <person name="Xiao G."/>
            <person name="Zheng P."/>
            <person name="Cen K."/>
            <person name="Zhan S."/>
            <person name="Wang C."/>
        </authorList>
    </citation>
    <scope>NUCLEOTIDE SEQUENCE [LARGE SCALE GENOMIC DNA]</scope>
    <source>
        <strain evidence="3 4">ARSEF 2679</strain>
    </source>
</reference>
<dbReference type="PANTHER" id="PTHR46082">
    <property type="entry name" value="ATP/GTP-BINDING PROTEIN-RELATED"/>
    <property type="match status" value="1"/>
</dbReference>
<sequence>MSLNGASTSREPADGTGLMARTSRRNPTLSHRDYTIGWICALSIEMAAAEAMLDVLHNALPRAENDTNTYTLGSILADDVAHNVVVTCLPSGYYGNNNAAAVTSNLRRTFPSARLCLMVGIGGGVPGTADIRLGDVVVSEGVLQYDLGKLLDGGHFMRTGSLKSPPHELLTAVTKLRAKYELGLDQIDMILSGMLKRHSTMTQYIRHHLLRDRLFESTYSHVQLNGHWTDDCELCDESMLVTRPHRANSNPIIHYGTIASGNQVMKNGKTSTEVAHELGALCFEMEGASVMDGFSGLVIRGISDYSDSHKNKKWQRVAAATAAAYAKELLLTLPSDTCAPLLMVSITAVDAGEKSCRIRSSFPPH</sequence>